<dbReference type="PANTHER" id="PTHR31717:SF131">
    <property type="entry name" value="ZINC FINGER PROTEIN CONSTANS-LIKE 9"/>
    <property type="match status" value="1"/>
</dbReference>
<evidence type="ECO:0000256" key="4">
    <source>
        <dbReference type="PROSITE-ProRule" id="PRU00024"/>
    </source>
</evidence>
<accession>A0AAV3Q3A7</accession>
<evidence type="ECO:0000256" key="1">
    <source>
        <dbReference type="ARBA" id="ARBA00022723"/>
    </source>
</evidence>
<comment type="caution">
    <text evidence="7">The sequence shown here is derived from an EMBL/GenBank/DDBJ whole genome shotgun (WGS) entry which is preliminary data.</text>
</comment>
<dbReference type="AlphaFoldDB" id="A0AAV3Q3A7"/>
<evidence type="ECO:0000256" key="5">
    <source>
        <dbReference type="SAM" id="MobiDB-lite"/>
    </source>
</evidence>
<gene>
    <name evidence="7" type="ORF">LIER_15548</name>
</gene>
<name>A0AAV3Q3A7_LITER</name>
<organism evidence="7 8">
    <name type="scientific">Lithospermum erythrorhizon</name>
    <name type="common">Purple gromwell</name>
    <name type="synonym">Lithospermum officinale var. erythrorhizon</name>
    <dbReference type="NCBI Taxonomy" id="34254"/>
    <lineage>
        <taxon>Eukaryota</taxon>
        <taxon>Viridiplantae</taxon>
        <taxon>Streptophyta</taxon>
        <taxon>Embryophyta</taxon>
        <taxon>Tracheophyta</taxon>
        <taxon>Spermatophyta</taxon>
        <taxon>Magnoliopsida</taxon>
        <taxon>eudicotyledons</taxon>
        <taxon>Gunneridae</taxon>
        <taxon>Pentapetalae</taxon>
        <taxon>asterids</taxon>
        <taxon>lamiids</taxon>
        <taxon>Boraginales</taxon>
        <taxon>Boraginaceae</taxon>
        <taxon>Boraginoideae</taxon>
        <taxon>Lithospermeae</taxon>
        <taxon>Lithospermum</taxon>
    </lineage>
</organism>
<dbReference type="InterPro" id="IPR000315">
    <property type="entry name" value="Znf_B-box"/>
</dbReference>
<dbReference type="CDD" id="cd19821">
    <property type="entry name" value="Bbox1_BBX-like"/>
    <property type="match status" value="1"/>
</dbReference>
<dbReference type="PANTHER" id="PTHR31717">
    <property type="entry name" value="ZINC FINGER PROTEIN CONSTANS-LIKE 10"/>
    <property type="match status" value="1"/>
</dbReference>
<evidence type="ECO:0000259" key="6">
    <source>
        <dbReference type="PROSITE" id="PS50119"/>
    </source>
</evidence>
<proteinExistence type="predicted"/>
<keyword evidence="1" id="KW-0479">Metal-binding</keyword>
<dbReference type="EMBL" id="BAABME010003376">
    <property type="protein sequence ID" value="GAA0158557.1"/>
    <property type="molecule type" value="Genomic_DNA"/>
</dbReference>
<sequence>MERSCDFCVRLRAVVFCDADAAHLCLPCDSKVHSANALSKRHPRILICEMCRNHSAYARCADHRMFMCQGCDRIHHDVTTKHKKQVIFTYTGCPSAKELAEEWGIDLSDLESSTLFVSPLNSNERGNSVNVLRQFNSQIGGSSVVSSIESLRSSVSEEHEVGSGNSHMKANKRDQGDINSVVWQQVPDLRKLQLTEGSYRSSQSGQEEVDASSTIDNTDWKMRDNDHQHVQHPDFQLDGNIVQKMASKPYPSLFSQMDELANILNGDSFWQSKGPIQSNQLWSQNMQDLGVCDELRSMDDLNMPDFDLTFQNYEELFKGDEEPKRTLINDKTNTRFDPSINFANSQNVTTLEAIASARTFILKD</sequence>
<feature type="domain" description="B box-type" evidence="6">
    <location>
        <begin position="1"/>
        <end position="47"/>
    </location>
</feature>
<evidence type="ECO:0000256" key="2">
    <source>
        <dbReference type="ARBA" id="ARBA00022771"/>
    </source>
</evidence>
<dbReference type="GO" id="GO:0008270">
    <property type="term" value="F:zinc ion binding"/>
    <property type="evidence" value="ECO:0007669"/>
    <property type="project" value="UniProtKB-KW"/>
</dbReference>
<evidence type="ECO:0000313" key="7">
    <source>
        <dbReference type="EMBL" id="GAA0158557.1"/>
    </source>
</evidence>
<dbReference type="PROSITE" id="PS50119">
    <property type="entry name" value="ZF_BBOX"/>
    <property type="match status" value="2"/>
</dbReference>
<keyword evidence="8" id="KW-1185">Reference proteome</keyword>
<feature type="domain" description="B box-type" evidence="6">
    <location>
        <begin position="43"/>
        <end position="87"/>
    </location>
</feature>
<feature type="region of interest" description="Disordered" evidence="5">
    <location>
        <begin position="155"/>
        <end position="177"/>
    </location>
</feature>
<evidence type="ECO:0000313" key="8">
    <source>
        <dbReference type="Proteomes" id="UP001454036"/>
    </source>
</evidence>
<dbReference type="SMART" id="SM00336">
    <property type="entry name" value="BBOX"/>
    <property type="match status" value="1"/>
</dbReference>
<keyword evidence="2 4" id="KW-0863">Zinc-finger</keyword>
<dbReference type="InterPro" id="IPR049808">
    <property type="entry name" value="CONSTANS-like_Bbox1"/>
</dbReference>
<reference evidence="7 8" key="1">
    <citation type="submission" date="2024-01" db="EMBL/GenBank/DDBJ databases">
        <title>The complete chloroplast genome sequence of Lithospermum erythrorhizon: insights into the phylogenetic relationship among Boraginaceae species and the maternal lineages of purple gromwells.</title>
        <authorList>
            <person name="Okada T."/>
            <person name="Watanabe K."/>
        </authorList>
    </citation>
    <scope>NUCLEOTIDE SEQUENCE [LARGE SCALE GENOMIC DNA]</scope>
</reference>
<keyword evidence="3" id="KW-0862">Zinc</keyword>
<dbReference type="Proteomes" id="UP001454036">
    <property type="component" value="Unassembled WGS sequence"/>
</dbReference>
<protein>
    <recommendedName>
        <fullName evidence="6">B box-type domain-containing protein</fullName>
    </recommendedName>
</protein>
<evidence type="ECO:0000256" key="3">
    <source>
        <dbReference type="ARBA" id="ARBA00022833"/>
    </source>
</evidence>